<gene>
    <name evidence="1" type="ORF">SAMN05192529_11531</name>
</gene>
<reference evidence="1 2" key="1">
    <citation type="submission" date="2016-10" db="EMBL/GenBank/DDBJ databases">
        <authorList>
            <person name="de Groot N.N."/>
        </authorList>
    </citation>
    <scope>NUCLEOTIDE SEQUENCE [LARGE SCALE GENOMIC DNA]</scope>
    <source>
        <strain evidence="1 2">Vu-144</strain>
    </source>
</reference>
<dbReference type="EMBL" id="FNQY01000015">
    <property type="protein sequence ID" value="SEA36201.1"/>
    <property type="molecule type" value="Genomic_DNA"/>
</dbReference>
<name>A0A1H4AK62_9BACT</name>
<organism evidence="1 2">
    <name type="scientific">Arachidicoccus rhizosphaerae</name>
    <dbReference type="NCBI Taxonomy" id="551991"/>
    <lineage>
        <taxon>Bacteria</taxon>
        <taxon>Pseudomonadati</taxon>
        <taxon>Bacteroidota</taxon>
        <taxon>Chitinophagia</taxon>
        <taxon>Chitinophagales</taxon>
        <taxon>Chitinophagaceae</taxon>
        <taxon>Arachidicoccus</taxon>
    </lineage>
</organism>
<protein>
    <submittedName>
        <fullName evidence="1">Uncharacterized protein</fullName>
    </submittedName>
</protein>
<dbReference type="Proteomes" id="UP000199041">
    <property type="component" value="Unassembled WGS sequence"/>
</dbReference>
<sequence>MAFPSQKSQFLPVLVDQRLIALIGYFSKCHSEMFIAEKL</sequence>
<proteinExistence type="predicted"/>
<accession>A0A1H4AK62</accession>
<evidence type="ECO:0000313" key="2">
    <source>
        <dbReference type="Proteomes" id="UP000199041"/>
    </source>
</evidence>
<keyword evidence="2" id="KW-1185">Reference proteome</keyword>
<evidence type="ECO:0000313" key="1">
    <source>
        <dbReference type="EMBL" id="SEA36201.1"/>
    </source>
</evidence>
<dbReference type="AlphaFoldDB" id="A0A1H4AK62"/>